<dbReference type="RefSeq" id="WP_125484868.1">
    <property type="nucleotide sequence ID" value="NZ_RSDW01000001.1"/>
</dbReference>
<keyword evidence="5" id="KW-1185">Reference proteome</keyword>
<evidence type="ECO:0000256" key="2">
    <source>
        <dbReference type="ARBA" id="ARBA00023276"/>
    </source>
</evidence>
<evidence type="ECO:0000313" key="4">
    <source>
        <dbReference type="EMBL" id="RSL16229.1"/>
    </source>
</evidence>
<dbReference type="Proteomes" id="UP000269669">
    <property type="component" value="Unassembled WGS sequence"/>
</dbReference>
<dbReference type="SUPFAM" id="SSF51735">
    <property type="entry name" value="NAD(P)-binding Rossmann-fold domains"/>
    <property type="match status" value="1"/>
</dbReference>
<evidence type="ECO:0000313" key="5">
    <source>
        <dbReference type="Proteomes" id="UP000269669"/>
    </source>
</evidence>
<evidence type="ECO:0000256" key="1">
    <source>
        <dbReference type="ARBA" id="ARBA00022531"/>
    </source>
</evidence>
<proteinExistence type="predicted"/>
<dbReference type="InterPro" id="IPR036291">
    <property type="entry name" value="NAD(P)-bd_dom_sf"/>
</dbReference>
<dbReference type="OrthoDB" id="9809586at2"/>
<reference evidence="4 5" key="1">
    <citation type="submission" date="2018-12" db="EMBL/GenBank/DDBJ databases">
        <title>Sequencing of bacterial isolates from soil warming experiment in Harvard Forest, Massachusetts, USA.</title>
        <authorList>
            <person name="Deangelis K."/>
        </authorList>
    </citation>
    <scope>NUCLEOTIDE SEQUENCE [LARGE SCALE GENOMIC DNA]</scope>
    <source>
        <strain evidence="4 5">EB153</strain>
    </source>
</reference>
<keyword evidence="1" id="KW-0602">Photosynthesis</keyword>
<dbReference type="GO" id="GO:0015979">
    <property type="term" value="P:photosynthesis"/>
    <property type="evidence" value="ECO:0007669"/>
    <property type="project" value="UniProtKB-KW"/>
</dbReference>
<comment type="caution">
    <text evidence="4">The sequence shown here is derived from an EMBL/GenBank/DDBJ whole genome shotgun (WGS) entry which is preliminary data.</text>
</comment>
<dbReference type="CDD" id="cd05243">
    <property type="entry name" value="SDR_a5"/>
    <property type="match status" value="1"/>
</dbReference>
<feature type="domain" description="NmrA-like" evidence="3">
    <location>
        <begin position="2"/>
        <end position="251"/>
    </location>
</feature>
<dbReference type="PANTHER" id="PTHR47128">
    <property type="match status" value="1"/>
</dbReference>
<keyword evidence="2" id="KW-0604">Photosystem II</keyword>
<evidence type="ECO:0000259" key="3">
    <source>
        <dbReference type="Pfam" id="PF05368"/>
    </source>
</evidence>
<dbReference type="Gene3D" id="3.40.50.720">
    <property type="entry name" value="NAD(P)-binding Rossmann-like Domain"/>
    <property type="match status" value="1"/>
</dbReference>
<dbReference type="PANTHER" id="PTHR47128:SF2">
    <property type="entry name" value="PROTEIN HIGH CHLOROPHYLL FLUORESCENCE PHENOTYPE 244, CHLOROPLASTIC"/>
    <property type="match status" value="1"/>
</dbReference>
<dbReference type="InterPro" id="IPR044256">
    <property type="entry name" value="HCF244-like"/>
</dbReference>
<accession>A0A428MHL1</accession>
<protein>
    <submittedName>
        <fullName evidence="4">Uncharacterized protein YbjT (DUF2867 family)</fullName>
    </submittedName>
</protein>
<name>A0A428MHL1_9BACT</name>
<dbReference type="AlphaFoldDB" id="A0A428MHL1"/>
<organism evidence="4 5">
    <name type="scientific">Edaphobacter aggregans</name>
    <dbReference type="NCBI Taxonomy" id="570835"/>
    <lineage>
        <taxon>Bacteria</taxon>
        <taxon>Pseudomonadati</taxon>
        <taxon>Acidobacteriota</taxon>
        <taxon>Terriglobia</taxon>
        <taxon>Terriglobales</taxon>
        <taxon>Acidobacteriaceae</taxon>
        <taxon>Edaphobacter</taxon>
    </lineage>
</organism>
<dbReference type="GO" id="GO:0009523">
    <property type="term" value="C:photosystem II"/>
    <property type="evidence" value="ECO:0007669"/>
    <property type="project" value="UniProtKB-KW"/>
</dbReference>
<sequence length="291" mass="30853">MILVVGATGLVGGEVCKKLASRGEKVRALVRTTSSKEKVEALRSAGVELCVGDLKDPDSLAAACRSVDAVISTASSTLSRQAGDSIESVDGVGQMNLVNAAKAANVERFLFVSFRRPPGFSFPLGDAKRAVEEAIASMNFTVIQASYFMEVWLGPELGFDYANATARICGPGTSPVSWVSFVDVAEMCAVAIRHPAAERRTIEFGGPEAISLMDVVSLFEKFGGKTFKVEHVPEEVLLAQFEGATDSMQKTFAALMLGSIRGDAMDMKAVAEEFGIKLASIDEYAYGVSGA</sequence>
<dbReference type="EMBL" id="RSDW01000001">
    <property type="protein sequence ID" value="RSL16229.1"/>
    <property type="molecule type" value="Genomic_DNA"/>
</dbReference>
<gene>
    <name evidence="4" type="ORF">EDE15_1740</name>
</gene>
<dbReference type="InterPro" id="IPR008030">
    <property type="entry name" value="NmrA-like"/>
</dbReference>
<dbReference type="Pfam" id="PF05368">
    <property type="entry name" value="NmrA"/>
    <property type="match status" value="1"/>
</dbReference>